<protein>
    <recommendedName>
        <fullName evidence="3">Flavoprotein domain-containing protein</fullName>
    </recommendedName>
</protein>
<evidence type="ECO:0000313" key="2">
    <source>
        <dbReference type="Proteomes" id="UP001597476"/>
    </source>
</evidence>
<gene>
    <name evidence="1" type="ORF">ACFSR8_04770</name>
</gene>
<evidence type="ECO:0000313" key="1">
    <source>
        <dbReference type="EMBL" id="MFD2725517.1"/>
    </source>
</evidence>
<sequence length="61" mass="7004">MIANLKEIHVMAVVVGTSGALMSTKTLIKINEENDWNIKLFHTRPEALEWIESHYVYSMAE</sequence>
<evidence type="ECO:0008006" key="3">
    <source>
        <dbReference type="Google" id="ProtNLM"/>
    </source>
</evidence>
<dbReference type="RefSeq" id="WP_380289578.1">
    <property type="nucleotide sequence ID" value="NZ_JBHULY010000006.1"/>
</dbReference>
<dbReference type="EMBL" id="JBHULY010000006">
    <property type="protein sequence ID" value="MFD2725517.1"/>
    <property type="molecule type" value="Genomic_DNA"/>
</dbReference>
<reference evidence="2" key="1">
    <citation type="journal article" date="2019" name="Int. J. Syst. Evol. Microbiol.">
        <title>The Global Catalogue of Microorganisms (GCM) 10K type strain sequencing project: providing services to taxonomists for standard genome sequencing and annotation.</title>
        <authorList>
            <consortium name="The Broad Institute Genomics Platform"/>
            <consortium name="The Broad Institute Genome Sequencing Center for Infectious Disease"/>
            <person name="Wu L."/>
            <person name="Ma J."/>
        </authorList>
    </citation>
    <scope>NUCLEOTIDE SEQUENCE [LARGE SCALE GENOMIC DNA]</scope>
    <source>
        <strain evidence="2">KCTC 42398</strain>
    </source>
</reference>
<proteinExistence type="predicted"/>
<dbReference type="Proteomes" id="UP001597476">
    <property type="component" value="Unassembled WGS sequence"/>
</dbReference>
<organism evidence="1 2">
    <name type="scientific">Hyunsoonleella rubra</name>
    <dbReference type="NCBI Taxonomy" id="1737062"/>
    <lineage>
        <taxon>Bacteria</taxon>
        <taxon>Pseudomonadati</taxon>
        <taxon>Bacteroidota</taxon>
        <taxon>Flavobacteriia</taxon>
        <taxon>Flavobacteriales</taxon>
        <taxon>Flavobacteriaceae</taxon>
    </lineage>
</organism>
<comment type="caution">
    <text evidence="1">The sequence shown here is derived from an EMBL/GenBank/DDBJ whole genome shotgun (WGS) entry which is preliminary data.</text>
</comment>
<accession>A0ABW5T8D9</accession>
<name>A0ABW5T8D9_9FLAO</name>
<keyword evidence="2" id="KW-1185">Reference proteome</keyword>